<organism evidence="1 2">
    <name type="scientific">Macrostomum lignano</name>
    <dbReference type="NCBI Taxonomy" id="282301"/>
    <lineage>
        <taxon>Eukaryota</taxon>
        <taxon>Metazoa</taxon>
        <taxon>Spiralia</taxon>
        <taxon>Lophotrochozoa</taxon>
        <taxon>Platyhelminthes</taxon>
        <taxon>Rhabditophora</taxon>
        <taxon>Macrostomorpha</taxon>
        <taxon>Macrostomida</taxon>
        <taxon>Macrostomidae</taxon>
        <taxon>Macrostomum</taxon>
    </lineage>
</organism>
<dbReference type="AlphaFoldDB" id="A0A267FH45"/>
<protein>
    <submittedName>
        <fullName evidence="1">Uncharacterized protein</fullName>
    </submittedName>
</protein>
<accession>A0A267FH45</accession>
<dbReference type="Proteomes" id="UP000215902">
    <property type="component" value="Unassembled WGS sequence"/>
</dbReference>
<sequence length="129" mass="14299">MRMAFLQRKRLLLRHFSAGCRAPSSDMSDSSRNSHRLSASSVRTATDSIMKWQLALGLLLCTALAAAAPSAEQAEDADAMNALEALANLEESDMSEDGALQPAEKWRRRRRFRWRKAIRVAGKVAKAVL</sequence>
<keyword evidence="2" id="KW-1185">Reference proteome</keyword>
<reference evidence="1 2" key="1">
    <citation type="submission" date="2017-06" db="EMBL/GenBank/DDBJ databases">
        <title>A platform for efficient transgenesis in Macrostomum lignano, a flatworm model organism for stem cell research.</title>
        <authorList>
            <person name="Berezikov E."/>
        </authorList>
    </citation>
    <scope>NUCLEOTIDE SEQUENCE [LARGE SCALE GENOMIC DNA]</scope>
    <source>
        <strain evidence="1">DV1</strain>
        <tissue evidence="1">Whole organism</tissue>
    </source>
</reference>
<evidence type="ECO:0000313" key="2">
    <source>
        <dbReference type="Proteomes" id="UP000215902"/>
    </source>
</evidence>
<gene>
    <name evidence="1" type="ORF">BOX15_Mlig026085g1</name>
</gene>
<evidence type="ECO:0000313" key="1">
    <source>
        <dbReference type="EMBL" id="PAA73003.1"/>
    </source>
</evidence>
<comment type="caution">
    <text evidence="1">The sequence shown here is derived from an EMBL/GenBank/DDBJ whole genome shotgun (WGS) entry which is preliminary data.</text>
</comment>
<dbReference type="EMBL" id="NIVC01001046">
    <property type="protein sequence ID" value="PAA73003.1"/>
    <property type="molecule type" value="Genomic_DNA"/>
</dbReference>
<name>A0A267FH45_9PLAT</name>
<proteinExistence type="predicted"/>